<reference evidence="9" key="1">
    <citation type="submission" date="2016-10" db="EMBL/GenBank/DDBJ databases">
        <authorList>
            <person name="Varghese N."/>
            <person name="Submissions S."/>
        </authorList>
    </citation>
    <scope>NUCLEOTIDE SEQUENCE [LARGE SCALE GENOMIC DNA]</scope>
    <source>
        <strain evidence="9">DSM 26922</strain>
    </source>
</reference>
<evidence type="ECO:0000259" key="7">
    <source>
        <dbReference type="Pfam" id="PF00892"/>
    </source>
</evidence>
<feature type="domain" description="EamA" evidence="7">
    <location>
        <begin position="11"/>
        <end position="145"/>
    </location>
</feature>
<keyword evidence="5 6" id="KW-0472">Membrane</keyword>
<dbReference type="STRING" id="670155.SAMN04488001_0460"/>
<feature type="transmembrane region" description="Helical" evidence="6">
    <location>
        <begin position="271"/>
        <end position="289"/>
    </location>
</feature>
<keyword evidence="9" id="KW-1185">Reference proteome</keyword>
<keyword evidence="4 6" id="KW-1133">Transmembrane helix</keyword>
<evidence type="ECO:0000313" key="8">
    <source>
        <dbReference type="EMBL" id="SDW17290.1"/>
    </source>
</evidence>
<feature type="transmembrane region" description="Helical" evidence="6">
    <location>
        <begin position="156"/>
        <end position="177"/>
    </location>
</feature>
<gene>
    <name evidence="8" type="ORF">SAMN04488001_0460</name>
</gene>
<name>A0A1H2RDR0_9RHOB</name>
<dbReference type="RefSeq" id="WP_089943774.1">
    <property type="nucleotide sequence ID" value="NZ_FNOI01000001.1"/>
</dbReference>
<accession>A0A1H2RDR0</accession>
<feature type="transmembrane region" description="Helical" evidence="6">
    <location>
        <begin position="104"/>
        <end position="122"/>
    </location>
</feature>
<dbReference type="PANTHER" id="PTHR22911:SF6">
    <property type="entry name" value="SOLUTE CARRIER FAMILY 35 MEMBER G1"/>
    <property type="match status" value="1"/>
</dbReference>
<feature type="transmembrane region" description="Helical" evidence="6">
    <location>
        <begin position="129"/>
        <end position="150"/>
    </location>
</feature>
<feature type="transmembrane region" description="Helical" evidence="6">
    <location>
        <begin position="77"/>
        <end position="98"/>
    </location>
</feature>
<dbReference type="PANTHER" id="PTHR22911">
    <property type="entry name" value="ACYL-MALONYL CONDENSING ENZYME-RELATED"/>
    <property type="match status" value="1"/>
</dbReference>
<dbReference type="Proteomes" id="UP000199441">
    <property type="component" value="Unassembled WGS sequence"/>
</dbReference>
<feature type="domain" description="EamA" evidence="7">
    <location>
        <begin position="159"/>
        <end position="288"/>
    </location>
</feature>
<sequence>MTPTHENRPAAIAFMLLASSLIAGTTLLAKVIGTGVAGDPLHPVQIAHGRFLFAWIAVAVTATVLRPKISAKHLKMHATRTLFGATGITLLFAAVAFIPLSDATAISFLNPVFAMILAIPLLGERVGPIRWAASAVALVGAVVLLRPGFITGGAPFNPMALLALCAAVSMGIEITIIKLLTGRESPLSILFINNSIGLALVTTALFFVWQVPTAQQWGALAGIGFMMAAAQTCFIQAMRRAEASFVVPFSYATLVFATLYDTVAFQTRPDGISLLGAGVIIAGAALLAWREGRAPRPLPPPPQDKP</sequence>
<feature type="transmembrane region" description="Helical" evidence="6">
    <location>
        <begin position="245"/>
        <end position="265"/>
    </location>
</feature>
<evidence type="ECO:0000256" key="2">
    <source>
        <dbReference type="ARBA" id="ARBA00009853"/>
    </source>
</evidence>
<protein>
    <submittedName>
        <fullName evidence="8">Permease of the drug/metabolite transporter (DMT) superfamily</fullName>
    </submittedName>
</protein>
<evidence type="ECO:0000256" key="1">
    <source>
        <dbReference type="ARBA" id="ARBA00004141"/>
    </source>
</evidence>
<dbReference type="InterPro" id="IPR000620">
    <property type="entry name" value="EamA_dom"/>
</dbReference>
<dbReference type="Gene3D" id="1.10.3730.20">
    <property type="match status" value="2"/>
</dbReference>
<comment type="similarity">
    <text evidence="2">Belongs to the drug/metabolite transporter (DMT) superfamily. 10 TMS drug/metabolite exporter (DME) (TC 2.A.7.3) family.</text>
</comment>
<dbReference type="InterPro" id="IPR037185">
    <property type="entry name" value="EmrE-like"/>
</dbReference>
<comment type="subcellular location">
    <subcellularLocation>
        <location evidence="1">Membrane</location>
        <topology evidence="1">Multi-pass membrane protein</topology>
    </subcellularLocation>
</comment>
<dbReference type="AlphaFoldDB" id="A0A1H2RDR0"/>
<evidence type="ECO:0000256" key="4">
    <source>
        <dbReference type="ARBA" id="ARBA00022989"/>
    </source>
</evidence>
<dbReference type="GO" id="GO:0016020">
    <property type="term" value="C:membrane"/>
    <property type="evidence" value="ECO:0007669"/>
    <property type="project" value="UniProtKB-SubCell"/>
</dbReference>
<dbReference type="OrthoDB" id="9812899at2"/>
<proteinExistence type="inferred from homology"/>
<organism evidence="8 9">
    <name type="scientific">Litoreibacter albidus</name>
    <dbReference type="NCBI Taxonomy" id="670155"/>
    <lineage>
        <taxon>Bacteria</taxon>
        <taxon>Pseudomonadati</taxon>
        <taxon>Pseudomonadota</taxon>
        <taxon>Alphaproteobacteria</taxon>
        <taxon>Rhodobacterales</taxon>
        <taxon>Roseobacteraceae</taxon>
        <taxon>Litoreibacter</taxon>
    </lineage>
</organism>
<dbReference type="SUPFAM" id="SSF103481">
    <property type="entry name" value="Multidrug resistance efflux transporter EmrE"/>
    <property type="match status" value="2"/>
</dbReference>
<dbReference type="EMBL" id="FNOI01000001">
    <property type="protein sequence ID" value="SDW17290.1"/>
    <property type="molecule type" value="Genomic_DNA"/>
</dbReference>
<feature type="transmembrane region" description="Helical" evidence="6">
    <location>
        <begin position="45"/>
        <end position="65"/>
    </location>
</feature>
<keyword evidence="3 6" id="KW-0812">Transmembrane</keyword>
<evidence type="ECO:0000256" key="5">
    <source>
        <dbReference type="ARBA" id="ARBA00023136"/>
    </source>
</evidence>
<feature type="transmembrane region" description="Helical" evidence="6">
    <location>
        <begin position="189"/>
        <end position="211"/>
    </location>
</feature>
<evidence type="ECO:0000313" key="9">
    <source>
        <dbReference type="Proteomes" id="UP000199441"/>
    </source>
</evidence>
<evidence type="ECO:0000256" key="3">
    <source>
        <dbReference type="ARBA" id="ARBA00022692"/>
    </source>
</evidence>
<dbReference type="Pfam" id="PF00892">
    <property type="entry name" value="EamA"/>
    <property type="match status" value="2"/>
</dbReference>
<feature type="transmembrane region" description="Helical" evidence="6">
    <location>
        <begin position="217"/>
        <end position="238"/>
    </location>
</feature>
<evidence type="ECO:0000256" key="6">
    <source>
        <dbReference type="SAM" id="Phobius"/>
    </source>
</evidence>